<organism evidence="3 4">
    <name type="scientific">Parasphingorhabdus marina DSM 22363</name>
    <dbReference type="NCBI Taxonomy" id="1123272"/>
    <lineage>
        <taxon>Bacteria</taxon>
        <taxon>Pseudomonadati</taxon>
        <taxon>Pseudomonadota</taxon>
        <taxon>Alphaproteobacteria</taxon>
        <taxon>Sphingomonadales</taxon>
        <taxon>Sphingomonadaceae</taxon>
        <taxon>Parasphingorhabdus</taxon>
    </lineage>
</organism>
<dbReference type="AlphaFoldDB" id="A0A1N6CLQ3"/>
<dbReference type="Proteomes" id="UP000185192">
    <property type="component" value="Unassembled WGS sequence"/>
</dbReference>
<evidence type="ECO:0000313" key="3">
    <source>
        <dbReference type="EMBL" id="SIN59503.1"/>
    </source>
</evidence>
<dbReference type="SUPFAM" id="SSF53335">
    <property type="entry name" value="S-adenosyl-L-methionine-dependent methyltransferases"/>
    <property type="match status" value="1"/>
</dbReference>
<gene>
    <name evidence="3" type="ORF">SAMN02745824_0031</name>
</gene>
<keyword evidence="4" id="KW-1185">Reference proteome</keyword>
<dbReference type="EMBL" id="FSQW01000001">
    <property type="protein sequence ID" value="SIN59503.1"/>
    <property type="molecule type" value="Genomic_DNA"/>
</dbReference>
<dbReference type="CDD" id="cd02440">
    <property type="entry name" value="AdoMet_MTases"/>
    <property type="match status" value="1"/>
</dbReference>
<evidence type="ECO:0000313" key="4">
    <source>
        <dbReference type="Proteomes" id="UP000185192"/>
    </source>
</evidence>
<dbReference type="InterPro" id="IPR013216">
    <property type="entry name" value="Methyltransf_11"/>
</dbReference>
<proteinExistence type="predicted"/>
<dbReference type="Gene3D" id="3.40.50.150">
    <property type="entry name" value="Vaccinia Virus protein VP39"/>
    <property type="match status" value="1"/>
</dbReference>
<evidence type="ECO:0000259" key="2">
    <source>
        <dbReference type="Pfam" id="PF08241"/>
    </source>
</evidence>
<dbReference type="OrthoDB" id="9777830at2"/>
<keyword evidence="1 3" id="KW-0808">Transferase</keyword>
<feature type="domain" description="Methyltransferase type 11" evidence="2">
    <location>
        <begin position="44"/>
        <end position="141"/>
    </location>
</feature>
<dbReference type="PANTHER" id="PTHR44068">
    <property type="entry name" value="ZGC:194242"/>
    <property type="match status" value="1"/>
</dbReference>
<protein>
    <submittedName>
        <fullName evidence="3">Methyltransferase domain-containing protein</fullName>
    </submittedName>
</protein>
<dbReference type="Pfam" id="PF08241">
    <property type="entry name" value="Methyltransf_11"/>
    <property type="match status" value="1"/>
</dbReference>
<evidence type="ECO:0000256" key="1">
    <source>
        <dbReference type="ARBA" id="ARBA00022679"/>
    </source>
</evidence>
<dbReference type="GO" id="GO:0032259">
    <property type="term" value="P:methylation"/>
    <property type="evidence" value="ECO:0007669"/>
    <property type="project" value="UniProtKB-KW"/>
</dbReference>
<dbReference type="RefSeq" id="WP_074203169.1">
    <property type="nucleotide sequence ID" value="NZ_FSQW01000001.1"/>
</dbReference>
<name>A0A1N6CLQ3_9SPHN</name>
<dbReference type="GO" id="GO:0008757">
    <property type="term" value="F:S-adenosylmethionine-dependent methyltransferase activity"/>
    <property type="evidence" value="ECO:0007669"/>
    <property type="project" value="InterPro"/>
</dbReference>
<dbReference type="InterPro" id="IPR050447">
    <property type="entry name" value="Erg6_SMT_methyltransf"/>
</dbReference>
<reference evidence="4" key="1">
    <citation type="submission" date="2016-11" db="EMBL/GenBank/DDBJ databases">
        <authorList>
            <person name="Varghese N."/>
            <person name="Submissions S."/>
        </authorList>
    </citation>
    <scope>NUCLEOTIDE SEQUENCE [LARGE SCALE GENOMIC DNA]</scope>
    <source>
        <strain evidence="4">DSM 22363</strain>
    </source>
</reference>
<dbReference type="STRING" id="1123272.SAMN02745824_0031"/>
<dbReference type="PANTHER" id="PTHR44068:SF11">
    <property type="entry name" value="GERANYL DIPHOSPHATE 2-C-METHYLTRANSFERASE"/>
    <property type="match status" value="1"/>
</dbReference>
<dbReference type="InterPro" id="IPR029063">
    <property type="entry name" value="SAM-dependent_MTases_sf"/>
</dbReference>
<sequence length="283" mass="30225">MTLMSAFIADRTPPDLYETYLAEGLFMPWASLLLDRLDACGACLDIACGTGVISRNLSDRADVDMIRAIDVAPPMIAKAITLQQEQGLAPRAEFLEASALDLPFAPDSFDRAFCQQGLQFFPDRVRALSEARRVLKPGGQLGAAVWTFAGDGNPVFAAFEEVLARHVGADVLPIGPFSFGDAGALRSVATEAGLEVQSLDKETLTISLPPVREFVLFDLMFLGRPGPDGSLQPVVDPEDTAADALVEAIIADLAALVSEYVQEDGSLRAPTSAHLLVARKPVP</sequence>
<accession>A0A1N6CLQ3</accession>
<keyword evidence="3" id="KW-0489">Methyltransferase</keyword>